<evidence type="ECO:0000313" key="1">
    <source>
        <dbReference type="EMBL" id="CAH0723880.1"/>
    </source>
</evidence>
<organism evidence="1 2">
    <name type="scientific">Brenthis ino</name>
    <name type="common">lesser marbled fritillary</name>
    <dbReference type="NCBI Taxonomy" id="405034"/>
    <lineage>
        <taxon>Eukaryota</taxon>
        <taxon>Metazoa</taxon>
        <taxon>Ecdysozoa</taxon>
        <taxon>Arthropoda</taxon>
        <taxon>Hexapoda</taxon>
        <taxon>Insecta</taxon>
        <taxon>Pterygota</taxon>
        <taxon>Neoptera</taxon>
        <taxon>Endopterygota</taxon>
        <taxon>Lepidoptera</taxon>
        <taxon>Glossata</taxon>
        <taxon>Ditrysia</taxon>
        <taxon>Papilionoidea</taxon>
        <taxon>Nymphalidae</taxon>
        <taxon>Heliconiinae</taxon>
        <taxon>Argynnini</taxon>
        <taxon>Brenthis</taxon>
    </lineage>
</organism>
<accession>A0A8J9VP17</accession>
<sequence length="114" mass="12606">MRRELPNQGALVVRVEHRLQAALELAYRGVLVKVSAPAIPAVVLRVKVTSGEPQKRGGGVLASERALPPLSQFSRSGARTPHAVLARATRSQNFINEAGHARMYRLWAIWQPRH</sequence>
<name>A0A8J9VP17_9NEOP</name>
<evidence type="ECO:0000313" key="2">
    <source>
        <dbReference type="Proteomes" id="UP000838878"/>
    </source>
</evidence>
<proteinExistence type="predicted"/>
<dbReference type="EMBL" id="OV170224">
    <property type="protein sequence ID" value="CAH0723880.1"/>
    <property type="molecule type" value="Genomic_DNA"/>
</dbReference>
<protein>
    <submittedName>
        <fullName evidence="1">Uncharacterized protein</fullName>
    </submittedName>
</protein>
<dbReference type="AlphaFoldDB" id="A0A8J9VP17"/>
<gene>
    <name evidence="1" type="ORF">BINO364_LOCUS9649</name>
</gene>
<dbReference type="Proteomes" id="UP000838878">
    <property type="component" value="Chromosome 4"/>
</dbReference>
<keyword evidence="2" id="KW-1185">Reference proteome</keyword>
<dbReference type="OrthoDB" id="7490015at2759"/>
<feature type="non-terminal residue" evidence="1">
    <location>
        <position position="114"/>
    </location>
</feature>
<reference evidence="1" key="1">
    <citation type="submission" date="2021-12" db="EMBL/GenBank/DDBJ databases">
        <authorList>
            <person name="Martin H S."/>
        </authorList>
    </citation>
    <scope>NUCLEOTIDE SEQUENCE</scope>
</reference>